<dbReference type="AlphaFoldDB" id="A0AA86R844"/>
<keyword evidence="6" id="KW-1185">Reference proteome</keyword>
<accession>A0AA86R844</accession>
<protein>
    <submittedName>
        <fullName evidence="4">Rab-like protein</fullName>
    </submittedName>
    <submittedName>
        <fullName evidence="5">Rab-like_protein</fullName>
    </submittedName>
</protein>
<feature type="coiled-coil region" evidence="1">
    <location>
        <begin position="448"/>
        <end position="475"/>
    </location>
</feature>
<keyword evidence="1" id="KW-0175">Coiled coil</keyword>
<dbReference type="InterPro" id="IPR036872">
    <property type="entry name" value="CH_dom_sf"/>
</dbReference>
<dbReference type="EMBL" id="CAXDID020000034">
    <property type="protein sequence ID" value="CAL5995993.1"/>
    <property type="molecule type" value="Genomic_DNA"/>
</dbReference>
<evidence type="ECO:0000313" key="6">
    <source>
        <dbReference type="Proteomes" id="UP001642409"/>
    </source>
</evidence>
<dbReference type="EMBL" id="CATOUU010001090">
    <property type="protein sequence ID" value="CAI9971257.1"/>
    <property type="molecule type" value="Genomic_DNA"/>
</dbReference>
<dbReference type="CDD" id="cd00014">
    <property type="entry name" value="CH_SF"/>
    <property type="match status" value="1"/>
</dbReference>
<comment type="caution">
    <text evidence="4">The sequence shown here is derived from an EMBL/GenBank/DDBJ whole genome shotgun (WGS) entry which is preliminary data.</text>
</comment>
<evidence type="ECO:0000256" key="2">
    <source>
        <dbReference type="SAM" id="MobiDB-lite"/>
    </source>
</evidence>
<organism evidence="4">
    <name type="scientific">Hexamita inflata</name>
    <dbReference type="NCBI Taxonomy" id="28002"/>
    <lineage>
        <taxon>Eukaryota</taxon>
        <taxon>Metamonada</taxon>
        <taxon>Diplomonadida</taxon>
        <taxon>Hexamitidae</taxon>
        <taxon>Hexamitinae</taxon>
        <taxon>Hexamita</taxon>
    </lineage>
</organism>
<proteinExistence type="predicted"/>
<sequence>MQGYATIKRQTKRQIDLEQQMELAKSCIIQLFPLCDKWLSLHELIQSGIYLGEMCNRIQNNSVTVSTKPQAFYYMSNLTQVKTYLMSIGFNENDIFDPKDVVSDNPPIYCMEKVCYVILALERNSNVMKLSASGRESISHSALSQKINNTTLSISNNLKSPLDLSVTENSQDHFHQLEEAKPLPIELKDLVCFQKQDVLKEEIDEKFQQIPILNPEIEKITQEPLLCEPEEVKENKFEPKDEIIQLYENQIESEIVEKPAETKPTRFKSSNTPSPALKLIENDIQNQNNVKDKEVQSSSNFKEMPQKSSENKSMEATRQFLQKSIKINQNNNQNSAPDMTLQEFHDIFVEQASEMLLQLSTMQQKDPTQFKLYATLYDQIMLIEDQEVHIYIEECTKSDINKFLVSQQFQSMISQINKTKSIARYLMKRSLSETQKIDSDYQILMQQFDALKDSLEKIIELVNRKEKEQQHEQQQKIESVASNKSLLYALEAAFSPAIRTGSIQERKTKIVNKQDVQIEISKSLSKSLSIKQNKSEQTQQSQLDPINQILKEVVEIKEMISTETRGRLALQKRVDKISQVVEDLQRDLRRK</sequence>
<dbReference type="InterPro" id="IPR001715">
    <property type="entry name" value="CH_dom"/>
</dbReference>
<dbReference type="Gene3D" id="1.10.418.10">
    <property type="entry name" value="Calponin-like domain"/>
    <property type="match status" value="1"/>
</dbReference>
<reference evidence="4" key="1">
    <citation type="submission" date="2023-06" db="EMBL/GenBank/DDBJ databases">
        <authorList>
            <person name="Kurt Z."/>
        </authorList>
    </citation>
    <scope>NUCLEOTIDE SEQUENCE</scope>
</reference>
<reference evidence="5 6" key="2">
    <citation type="submission" date="2024-07" db="EMBL/GenBank/DDBJ databases">
        <authorList>
            <person name="Akdeniz Z."/>
        </authorList>
    </citation>
    <scope>NUCLEOTIDE SEQUENCE [LARGE SCALE GENOMIC DNA]</scope>
</reference>
<gene>
    <name evidence="5" type="ORF">HINF_LOCUS14445</name>
    <name evidence="4" type="ORF">HINF_LOCUS58902</name>
</gene>
<feature type="region of interest" description="Disordered" evidence="2">
    <location>
        <begin position="282"/>
        <end position="313"/>
    </location>
</feature>
<evidence type="ECO:0000313" key="5">
    <source>
        <dbReference type="EMBL" id="CAL5995993.1"/>
    </source>
</evidence>
<dbReference type="PROSITE" id="PS50021">
    <property type="entry name" value="CH"/>
    <property type="match status" value="1"/>
</dbReference>
<evidence type="ECO:0000256" key="1">
    <source>
        <dbReference type="SAM" id="Coils"/>
    </source>
</evidence>
<name>A0AA86R844_9EUKA</name>
<feature type="domain" description="Calponin-homology (CH)" evidence="3">
    <location>
        <begin position="17"/>
        <end position="125"/>
    </location>
</feature>
<evidence type="ECO:0000313" key="4">
    <source>
        <dbReference type="EMBL" id="CAI9971257.1"/>
    </source>
</evidence>
<evidence type="ECO:0000259" key="3">
    <source>
        <dbReference type="PROSITE" id="PS50021"/>
    </source>
</evidence>
<dbReference type="SUPFAM" id="SSF47576">
    <property type="entry name" value="Calponin-homology domain, CH-domain"/>
    <property type="match status" value="1"/>
</dbReference>
<dbReference type="Proteomes" id="UP001642409">
    <property type="component" value="Unassembled WGS sequence"/>
</dbReference>